<name>A0ABS5S5G7_9FLAO</name>
<dbReference type="InterPro" id="IPR001296">
    <property type="entry name" value="Glyco_trans_1"/>
</dbReference>
<dbReference type="Proteomes" id="UP001297092">
    <property type="component" value="Unassembled WGS sequence"/>
</dbReference>
<organism evidence="3 4">
    <name type="scientific">Aequorivita echinoideorum</name>
    <dbReference type="NCBI Taxonomy" id="1549647"/>
    <lineage>
        <taxon>Bacteria</taxon>
        <taxon>Pseudomonadati</taxon>
        <taxon>Bacteroidota</taxon>
        <taxon>Flavobacteriia</taxon>
        <taxon>Flavobacteriales</taxon>
        <taxon>Flavobacteriaceae</taxon>
        <taxon>Aequorivita</taxon>
    </lineage>
</organism>
<evidence type="ECO:0000313" key="3">
    <source>
        <dbReference type="EMBL" id="MBT0608464.1"/>
    </source>
</evidence>
<evidence type="ECO:0000313" key="4">
    <source>
        <dbReference type="Proteomes" id="UP001297092"/>
    </source>
</evidence>
<proteinExistence type="predicted"/>
<feature type="domain" description="Glycosyl transferase family 1" evidence="1">
    <location>
        <begin position="169"/>
        <end position="322"/>
    </location>
</feature>
<sequence>MKILQLIDSLEGGGAERMAVNLANALAKAGQHSYLCATRGEGILKSGINTEVGYLFLNKKNALDFYALSRLRKLVKQHKIEIVHAHGTSFFFATLLKICYPKIRLVWHDHNGNRVNQQLKNNKSLFVCSYFFNQILAVNQELENWSAKHLFCKSVKYVPNFVSTEISDISIKEKVILCLANLRNPKNHLNLLKAFKIVNSAYKDWQLHLVGRDYNDLYSREIKEFISDNNLNKTVKIFGSSNTVNNHLKIASIGVLASESEGLPMSLLEYGIGKLAVVATNVGQCATVIQEYGKVVPSNNPEALASALLDYIENEKLRNKHARQYHEHILKIYSEKAIVPKLLEIYQNL</sequence>
<dbReference type="RefSeq" id="WP_214113333.1">
    <property type="nucleotide sequence ID" value="NZ_JAHCTB010000004.1"/>
</dbReference>
<dbReference type="Pfam" id="PF00534">
    <property type="entry name" value="Glycos_transf_1"/>
    <property type="match status" value="1"/>
</dbReference>
<protein>
    <submittedName>
        <fullName evidence="3">Glycosyltransferase family 4 protein</fullName>
    </submittedName>
</protein>
<comment type="caution">
    <text evidence="3">The sequence shown here is derived from an EMBL/GenBank/DDBJ whole genome shotgun (WGS) entry which is preliminary data.</text>
</comment>
<dbReference type="PANTHER" id="PTHR12526:SF630">
    <property type="entry name" value="GLYCOSYLTRANSFERASE"/>
    <property type="match status" value="1"/>
</dbReference>
<accession>A0ABS5S5G7</accession>
<dbReference type="CDD" id="cd03801">
    <property type="entry name" value="GT4_PimA-like"/>
    <property type="match status" value="1"/>
</dbReference>
<reference evidence="3 4" key="1">
    <citation type="submission" date="2021-05" db="EMBL/GenBank/DDBJ databases">
        <title>Aequorivita echinoideorum JCM 30378 genome.</title>
        <authorList>
            <person name="Zhang H."/>
            <person name="Li C."/>
        </authorList>
    </citation>
    <scope>NUCLEOTIDE SEQUENCE [LARGE SCALE GENOMIC DNA]</scope>
    <source>
        <strain evidence="3 4">JCM30378</strain>
    </source>
</reference>
<dbReference type="EMBL" id="JAHCTB010000004">
    <property type="protein sequence ID" value="MBT0608464.1"/>
    <property type="molecule type" value="Genomic_DNA"/>
</dbReference>
<dbReference type="Gene3D" id="3.40.50.2000">
    <property type="entry name" value="Glycogen Phosphorylase B"/>
    <property type="match status" value="2"/>
</dbReference>
<evidence type="ECO:0000259" key="2">
    <source>
        <dbReference type="Pfam" id="PF13439"/>
    </source>
</evidence>
<dbReference type="SUPFAM" id="SSF53756">
    <property type="entry name" value="UDP-Glycosyltransferase/glycogen phosphorylase"/>
    <property type="match status" value="1"/>
</dbReference>
<feature type="domain" description="Glycosyltransferase subfamily 4-like N-terminal" evidence="2">
    <location>
        <begin position="13"/>
        <end position="165"/>
    </location>
</feature>
<evidence type="ECO:0000259" key="1">
    <source>
        <dbReference type="Pfam" id="PF00534"/>
    </source>
</evidence>
<dbReference type="InterPro" id="IPR028098">
    <property type="entry name" value="Glyco_trans_4-like_N"/>
</dbReference>
<dbReference type="Pfam" id="PF13439">
    <property type="entry name" value="Glyco_transf_4"/>
    <property type="match status" value="1"/>
</dbReference>
<dbReference type="PANTHER" id="PTHR12526">
    <property type="entry name" value="GLYCOSYLTRANSFERASE"/>
    <property type="match status" value="1"/>
</dbReference>
<gene>
    <name evidence="3" type="ORF">KIV10_09740</name>
</gene>
<keyword evidence="4" id="KW-1185">Reference proteome</keyword>